<dbReference type="InterPro" id="IPR002293">
    <property type="entry name" value="AA/rel_permease1"/>
</dbReference>
<dbReference type="PANTHER" id="PTHR42770">
    <property type="entry name" value="AMINO ACID TRANSPORTER-RELATED"/>
    <property type="match status" value="1"/>
</dbReference>
<feature type="transmembrane region" description="Helical" evidence="6">
    <location>
        <begin position="23"/>
        <end position="45"/>
    </location>
</feature>
<feature type="transmembrane region" description="Helical" evidence="6">
    <location>
        <begin position="282"/>
        <end position="307"/>
    </location>
</feature>
<dbReference type="InterPro" id="IPR050367">
    <property type="entry name" value="APC_superfamily"/>
</dbReference>
<evidence type="ECO:0000256" key="6">
    <source>
        <dbReference type="SAM" id="Phobius"/>
    </source>
</evidence>
<feature type="transmembrane region" description="Helical" evidence="6">
    <location>
        <begin position="335"/>
        <end position="351"/>
    </location>
</feature>
<evidence type="ECO:0000256" key="2">
    <source>
        <dbReference type="ARBA" id="ARBA00022475"/>
    </source>
</evidence>
<evidence type="ECO:0000256" key="1">
    <source>
        <dbReference type="ARBA" id="ARBA00004651"/>
    </source>
</evidence>
<keyword evidence="5 6" id="KW-0472">Membrane</keyword>
<dbReference type="GO" id="GO:0022857">
    <property type="term" value="F:transmembrane transporter activity"/>
    <property type="evidence" value="ECO:0007669"/>
    <property type="project" value="InterPro"/>
</dbReference>
<feature type="transmembrane region" description="Helical" evidence="6">
    <location>
        <begin position="357"/>
        <end position="378"/>
    </location>
</feature>
<dbReference type="Pfam" id="PF13520">
    <property type="entry name" value="AA_permease_2"/>
    <property type="match status" value="1"/>
</dbReference>
<proteinExistence type="predicted"/>
<keyword evidence="4 6" id="KW-1133">Transmembrane helix</keyword>
<feature type="transmembrane region" description="Helical" evidence="6">
    <location>
        <begin position="193"/>
        <end position="215"/>
    </location>
</feature>
<dbReference type="GO" id="GO:0005886">
    <property type="term" value="C:plasma membrane"/>
    <property type="evidence" value="ECO:0007669"/>
    <property type="project" value="UniProtKB-SubCell"/>
</dbReference>
<evidence type="ECO:0000256" key="5">
    <source>
        <dbReference type="ARBA" id="ARBA00023136"/>
    </source>
</evidence>
<keyword evidence="2" id="KW-1003">Cell membrane</keyword>
<feature type="transmembrane region" description="Helical" evidence="6">
    <location>
        <begin position="94"/>
        <end position="117"/>
    </location>
</feature>
<dbReference type="PANTHER" id="PTHR42770:SF7">
    <property type="entry name" value="MEMBRANE PROTEIN"/>
    <property type="match status" value="1"/>
</dbReference>
<accession>A0A9D8KG01</accession>
<feature type="transmembrane region" description="Helical" evidence="6">
    <location>
        <begin position="57"/>
        <end position="82"/>
    </location>
</feature>
<reference evidence="7" key="2">
    <citation type="submission" date="2021-01" db="EMBL/GenBank/DDBJ databases">
        <authorList>
            <person name="Hahn C.R."/>
            <person name="Youssef N.H."/>
            <person name="Elshahed M."/>
        </authorList>
    </citation>
    <scope>NUCLEOTIDE SEQUENCE</scope>
    <source>
        <strain evidence="7">Zod_Metabat.24</strain>
    </source>
</reference>
<dbReference type="AlphaFoldDB" id="A0A9D8KG01"/>
<feature type="transmembrane region" description="Helical" evidence="6">
    <location>
        <begin position="236"/>
        <end position="262"/>
    </location>
</feature>
<feature type="transmembrane region" description="Helical" evidence="6">
    <location>
        <begin position="398"/>
        <end position="419"/>
    </location>
</feature>
<dbReference type="Proteomes" id="UP000809273">
    <property type="component" value="Unassembled WGS sequence"/>
</dbReference>
<reference evidence="7" key="1">
    <citation type="journal article" date="2021" name="Environ. Microbiol.">
        <title>Genomic characterization of three novel Desulfobacterota classes expand the metabolic and phylogenetic diversity of the phylum.</title>
        <authorList>
            <person name="Murphy C.L."/>
            <person name="Biggerstaff J."/>
            <person name="Eichhorn A."/>
            <person name="Ewing E."/>
            <person name="Shahan R."/>
            <person name="Soriano D."/>
            <person name="Stewart S."/>
            <person name="VanMol K."/>
            <person name="Walker R."/>
            <person name="Walters P."/>
            <person name="Elshahed M.S."/>
            <person name="Youssef N.H."/>
        </authorList>
    </citation>
    <scope>NUCLEOTIDE SEQUENCE</scope>
    <source>
        <strain evidence="7">Zod_Metabat.24</strain>
    </source>
</reference>
<comment type="caution">
    <text evidence="7">The sequence shown here is derived from an EMBL/GenBank/DDBJ whole genome shotgun (WGS) entry which is preliminary data.</text>
</comment>
<organism evidence="7 8">
    <name type="scientific">Candidatus Zymogenus saltonus</name>
    <dbReference type="NCBI Taxonomy" id="2844893"/>
    <lineage>
        <taxon>Bacteria</taxon>
        <taxon>Deltaproteobacteria</taxon>
        <taxon>Candidatus Zymogenia</taxon>
        <taxon>Candidatus Zymogeniales</taxon>
        <taxon>Candidatus Zymogenaceae</taxon>
        <taxon>Candidatus Zymogenus</taxon>
    </lineage>
</organism>
<feature type="transmembrane region" description="Helical" evidence="6">
    <location>
        <begin position="425"/>
        <end position="442"/>
    </location>
</feature>
<gene>
    <name evidence="7" type="ORF">JW984_12380</name>
</gene>
<name>A0A9D8KG01_9DELT</name>
<evidence type="ECO:0000313" key="8">
    <source>
        <dbReference type="Proteomes" id="UP000809273"/>
    </source>
</evidence>
<dbReference type="Gene3D" id="1.20.1740.10">
    <property type="entry name" value="Amino acid/polyamine transporter I"/>
    <property type="match status" value="1"/>
</dbReference>
<protein>
    <submittedName>
        <fullName evidence="7">APC family permease</fullName>
    </submittedName>
</protein>
<evidence type="ECO:0000256" key="3">
    <source>
        <dbReference type="ARBA" id="ARBA00022692"/>
    </source>
</evidence>
<sequence length="467" mass="50958">MSEKKSKVVTGDYLSEVKLDRPVGLVGAISLVIGGVIGMGIYALIASVGAYAGNAMWLAFTAALLISVIGVIPIIQIASALPRAGAGYLYASRLLHPLVGLITSWWVVFAVANTLTFVSMGMADYIAKTLNIEDPKMILYLTILFPVIFYLLYFLGVRLAILIQIVLVALLIVALLAYGIMGTLEVGLKFSTYLPQGIGGFIMATVLCYTAFFGFQVIAEMGEEMQNAKRNIPLSLFIGGVSILVIYIIVGTVFITSVEYNFEAIKAIKAPLMDSGKGFLPYFWVLMLGLGAIAAGLTSFNGGAIAIPRELFSQARDEIIPAFIGKIHKRSGSPMIAMGLFFLLVIVMILMRWDIDYYGAITAVGILLMTAMISVSALRLTKKYPKAYKNAYLNIPRALLWIIVILSIISCLGFIALVMTEAMSIGYMYIGATLVTVIYYLIRMVFLKARGVDFSKRMERMPGFDED</sequence>
<dbReference type="PIRSF" id="PIRSF006060">
    <property type="entry name" value="AA_transporter"/>
    <property type="match status" value="1"/>
</dbReference>
<keyword evidence="3 6" id="KW-0812">Transmembrane</keyword>
<comment type="subcellular location">
    <subcellularLocation>
        <location evidence="1">Cell membrane</location>
        <topology evidence="1">Multi-pass membrane protein</topology>
    </subcellularLocation>
</comment>
<evidence type="ECO:0000256" key="4">
    <source>
        <dbReference type="ARBA" id="ARBA00022989"/>
    </source>
</evidence>
<dbReference type="EMBL" id="JAFGIX010000061">
    <property type="protein sequence ID" value="MBN1573984.1"/>
    <property type="molecule type" value="Genomic_DNA"/>
</dbReference>
<feature type="transmembrane region" description="Helical" evidence="6">
    <location>
        <begin position="137"/>
        <end position="155"/>
    </location>
</feature>
<feature type="transmembrane region" description="Helical" evidence="6">
    <location>
        <begin position="162"/>
        <end position="181"/>
    </location>
</feature>
<evidence type="ECO:0000313" key="7">
    <source>
        <dbReference type="EMBL" id="MBN1573984.1"/>
    </source>
</evidence>